<evidence type="ECO:0000256" key="1">
    <source>
        <dbReference type="ARBA" id="ARBA00011133"/>
    </source>
</evidence>
<sequence length="143" mass="16029">MGVDFRHNKDRKCSTRGAREELGALPEATTSSTCKLAVPNRLFRSRTTRPPLSISRMIQTMKLPGREGKTAAVVGAVTDDVRAQEAPRLKVCMLQGPQVQEHQRPMHQPWLQKLTPEPALLFYLFIFSAFLGPQHVEVPRLGV</sequence>
<dbReference type="GO" id="GO:0022625">
    <property type="term" value="C:cytosolic large ribosomal subunit"/>
    <property type="evidence" value="ECO:0007669"/>
    <property type="project" value="TreeGrafter"/>
</dbReference>
<protein>
    <recommendedName>
        <fullName evidence="4">Large ribosomal subunit protein uL15/eL18 domain-containing protein</fullName>
    </recommendedName>
</protein>
<dbReference type="GO" id="GO:0003735">
    <property type="term" value="F:structural constituent of ribosome"/>
    <property type="evidence" value="ECO:0007669"/>
    <property type="project" value="InterPro"/>
</dbReference>
<proteinExistence type="predicted"/>
<evidence type="ECO:0000313" key="6">
    <source>
        <dbReference type="Proteomes" id="UP000694540"/>
    </source>
</evidence>
<dbReference type="Pfam" id="PF17135">
    <property type="entry name" value="Ribosomal_L18"/>
    <property type="match status" value="1"/>
</dbReference>
<keyword evidence="2" id="KW-0689">Ribosomal protein</keyword>
<organism evidence="5 6">
    <name type="scientific">Catagonus wagneri</name>
    <name type="common">Chacoan peccary</name>
    <dbReference type="NCBI Taxonomy" id="51154"/>
    <lineage>
        <taxon>Eukaryota</taxon>
        <taxon>Metazoa</taxon>
        <taxon>Chordata</taxon>
        <taxon>Craniata</taxon>
        <taxon>Vertebrata</taxon>
        <taxon>Euteleostomi</taxon>
        <taxon>Mammalia</taxon>
        <taxon>Eutheria</taxon>
        <taxon>Laurasiatheria</taxon>
        <taxon>Artiodactyla</taxon>
        <taxon>Suina</taxon>
        <taxon>Tayassuidae</taxon>
        <taxon>Catagonus</taxon>
    </lineage>
</organism>
<evidence type="ECO:0000256" key="3">
    <source>
        <dbReference type="ARBA" id="ARBA00023274"/>
    </source>
</evidence>
<reference evidence="5" key="2">
    <citation type="submission" date="2025-09" db="UniProtKB">
        <authorList>
            <consortium name="Ensembl"/>
        </authorList>
    </citation>
    <scope>IDENTIFICATION</scope>
</reference>
<dbReference type="Ensembl" id="ENSCWAT00000019195.1">
    <property type="protein sequence ID" value="ENSCWAP00000017699.1"/>
    <property type="gene ID" value="ENSCWAG00000013616.1"/>
</dbReference>
<dbReference type="PANTHER" id="PTHR10934">
    <property type="entry name" value="60S RIBOSOMAL PROTEIN L18"/>
    <property type="match status" value="1"/>
</dbReference>
<name>A0A8C3WTV9_9CETA</name>
<keyword evidence="3" id="KW-0687">Ribonucleoprotein</keyword>
<dbReference type="InterPro" id="IPR000039">
    <property type="entry name" value="Ribosomal_eL18"/>
</dbReference>
<feature type="domain" description="Large ribosomal subunit protein uL15/eL18" evidence="4">
    <location>
        <begin position="30"/>
        <end position="95"/>
    </location>
</feature>
<comment type="subunit">
    <text evidence="1">Component of the large ribosomal subunit.</text>
</comment>
<dbReference type="Gene3D" id="3.100.10.10">
    <property type="match status" value="1"/>
</dbReference>
<dbReference type="GeneTree" id="ENSGT01050000247250"/>
<reference evidence="5" key="1">
    <citation type="submission" date="2025-08" db="UniProtKB">
        <authorList>
            <consortium name="Ensembl"/>
        </authorList>
    </citation>
    <scope>IDENTIFICATION</scope>
</reference>
<evidence type="ECO:0000259" key="4">
    <source>
        <dbReference type="Pfam" id="PF17135"/>
    </source>
</evidence>
<dbReference type="GO" id="GO:0003723">
    <property type="term" value="F:RNA binding"/>
    <property type="evidence" value="ECO:0007669"/>
    <property type="project" value="TreeGrafter"/>
</dbReference>
<dbReference type="PANTHER" id="PTHR10934:SF2">
    <property type="entry name" value="LARGE RIBOSOMAL SUBUNIT PROTEIN EL18"/>
    <property type="match status" value="1"/>
</dbReference>
<dbReference type="GO" id="GO:0006412">
    <property type="term" value="P:translation"/>
    <property type="evidence" value="ECO:0007669"/>
    <property type="project" value="InterPro"/>
</dbReference>
<dbReference type="AlphaFoldDB" id="A0A8C3WTV9"/>
<evidence type="ECO:0000256" key="2">
    <source>
        <dbReference type="ARBA" id="ARBA00022980"/>
    </source>
</evidence>
<keyword evidence="6" id="KW-1185">Reference proteome</keyword>
<dbReference type="InterPro" id="IPR021131">
    <property type="entry name" value="Ribosomal_uL15/eL18"/>
</dbReference>
<accession>A0A8C3WTV9</accession>
<dbReference type="Proteomes" id="UP000694540">
    <property type="component" value="Unplaced"/>
</dbReference>
<evidence type="ECO:0000313" key="5">
    <source>
        <dbReference type="Ensembl" id="ENSCWAP00000017699.1"/>
    </source>
</evidence>